<dbReference type="Proteomes" id="UP001642409">
    <property type="component" value="Unassembled WGS sequence"/>
</dbReference>
<feature type="compositionally biased region" description="Polar residues" evidence="1">
    <location>
        <begin position="151"/>
        <end position="193"/>
    </location>
</feature>
<accession>A0AA86TLF8</accession>
<name>A0AA86TLF8_9EUKA</name>
<sequence>MTHLQRPNRHHHFASDGETYKQHVQNITLLNRRLFEIANQPVARAYTEFKHPNDMYLINADLYRQNRNEYLQRVYRTDRPYYDELSHIADKINEKRQLDKMTIQNTEPKLKNFFWTPVPKSNPLDYSKKLERRDLTQSERANLKQIEKSLQRPQSGLSQRPQSAQSMNSAPRSLNSSEKQQTSIQMIQSAQVQENKHNPNILLTPEKKQKEQKVVTSQTESAYNDDQIVKAREFVDRRPYKQNIVIQ</sequence>
<evidence type="ECO:0000313" key="5">
    <source>
        <dbReference type="EMBL" id="CAL6078629.1"/>
    </source>
</evidence>
<protein>
    <submittedName>
        <fullName evidence="2">Uncharacterized protein</fullName>
    </submittedName>
</protein>
<dbReference type="EMBL" id="CAXDID020000243">
    <property type="protein sequence ID" value="CAL6063056.1"/>
    <property type="molecule type" value="Genomic_DNA"/>
</dbReference>
<gene>
    <name evidence="3" type="ORF">HINF_LOCUS48905</name>
    <name evidence="4" type="ORF">HINF_LOCUS50621</name>
    <name evidence="5" type="ORF">HINF_LOCUS58996</name>
    <name evidence="2" type="ORF">HINF_LOCUS8580</name>
</gene>
<evidence type="ECO:0000313" key="3">
    <source>
        <dbReference type="EMBL" id="CAI9961260.1"/>
    </source>
</evidence>
<feature type="region of interest" description="Disordered" evidence="1">
    <location>
        <begin position="146"/>
        <end position="220"/>
    </location>
</feature>
<comment type="caution">
    <text evidence="2">The sequence shown here is derived from an EMBL/GenBank/DDBJ whole genome shotgun (WGS) entry which is preliminary data.</text>
</comment>
<organism evidence="2">
    <name type="scientific">Hexamita inflata</name>
    <dbReference type="NCBI Taxonomy" id="28002"/>
    <lineage>
        <taxon>Eukaryota</taxon>
        <taxon>Metamonada</taxon>
        <taxon>Diplomonadida</taxon>
        <taxon>Hexamitidae</taxon>
        <taxon>Hexamitinae</taxon>
        <taxon>Hexamita</taxon>
    </lineage>
</organism>
<dbReference type="EMBL" id="CAXDID020000335">
    <property type="protein sequence ID" value="CAL6078629.1"/>
    <property type="molecule type" value="Genomic_DNA"/>
</dbReference>
<keyword evidence="6" id="KW-1185">Reference proteome</keyword>
<dbReference type="AlphaFoldDB" id="A0AA86TLF8"/>
<dbReference type="EMBL" id="CATOUU010000938">
    <property type="protein sequence ID" value="CAI9961260.1"/>
    <property type="molecule type" value="Genomic_DNA"/>
</dbReference>
<evidence type="ECO:0000313" key="2">
    <source>
        <dbReference type="EMBL" id="CAI9920935.1"/>
    </source>
</evidence>
<reference evidence="4 6" key="2">
    <citation type="submission" date="2024-07" db="EMBL/GenBank/DDBJ databases">
        <authorList>
            <person name="Akdeniz Z."/>
        </authorList>
    </citation>
    <scope>NUCLEOTIDE SEQUENCE [LARGE SCALE GENOMIC DNA]</scope>
</reference>
<reference evidence="2" key="1">
    <citation type="submission" date="2023-06" db="EMBL/GenBank/DDBJ databases">
        <authorList>
            <person name="Kurt Z."/>
        </authorList>
    </citation>
    <scope>NUCLEOTIDE SEQUENCE</scope>
</reference>
<dbReference type="EMBL" id="CATOUU010000205">
    <property type="protein sequence ID" value="CAI9920935.1"/>
    <property type="molecule type" value="Genomic_DNA"/>
</dbReference>
<evidence type="ECO:0000313" key="6">
    <source>
        <dbReference type="Proteomes" id="UP001642409"/>
    </source>
</evidence>
<proteinExistence type="predicted"/>
<evidence type="ECO:0000256" key="1">
    <source>
        <dbReference type="SAM" id="MobiDB-lite"/>
    </source>
</evidence>
<evidence type="ECO:0000313" key="4">
    <source>
        <dbReference type="EMBL" id="CAL6063056.1"/>
    </source>
</evidence>